<keyword evidence="2" id="KW-0812">Transmembrane</keyword>
<evidence type="ECO:0000313" key="5">
    <source>
        <dbReference type="Proteomes" id="UP000266615"/>
    </source>
</evidence>
<dbReference type="SUPFAM" id="SSF55729">
    <property type="entry name" value="Acyl-CoA N-acyltransferases (Nat)"/>
    <property type="match status" value="1"/>
</dbReference>
<dbReference type="PANTHER" id="PTHR30576:SF8">
    <property type="entry name" value="UNDECAPRENYL-PHOSPHATE GALACTOSE PHOSPHOTRANSFERASE"/>
    <property type="match status" value="1"/>
</dbReference>
<evidence type="ECO:0000259" key="3">
    <source>
        <dbReference type="Pfam" id="PF02397"/>
    </source>
</evidence>
<gene>
    <name evidence="4" type="ORF">D3250_05450</name>
</gene>
<evidence type="ECO:0000256" key="2">
    <source>
        <dbReference type="SAM" id="Phobius"/>
    </source>
</evidence>
<organism evidence="4 5">
    <name type="scientific">Nesterenkonia natronophila</name>
    <dbReference type="NCBI Taxonomy" id="2174932"/>
    <lineage>
        <taxon>Bacteria</taxon>
        <taxon>Bacillati</taxon>
        <taxon>Actinomycetota</taxon>
        <taxon>Actinomycetes</taxon>
        <taxon>Micrococcales</taxon>
        <taxon>Micrococcaceae</taxon>
        <taxon>Nesterenkonia</taxon>
    </lineage>
</organism>
<dbReference type="AlphaFoldDB" id="A0A3A4F8R2"/>
<comment type="caution">
    <text evidence="4">The sequence shown here is derived from an EMBL/GenBank/DDBJ whole genome shotgun (WGS) entry which is preliminary data.</text>
</comment>
<protein>
    <submittedName>
        <fullName evidence="4">Sugar transferase</fullName>
    </submittedName>
</protein>
<dbReference type="InterPro" id="IPR016181">
    <property type="entry name" value="Acyl_CoA_acyltransferase"/>
</dbReference>
<dbReference type="Proteomes" id="UP000266615">
    <property type="component" value="Unassembled WGS sequence"/>
</dbReference>
<sequence length="357" mass="39906">MRLRQRLNDALKRTVDAVGAGVGLIVLSPVIGAVWLSVRIKLGSPVFFNQPRLGRDGRVFTLYKFRTMLEPDPDHGVITDHQRMTPFGRRLRAASLDELPTLLNVLKGDMSLVGPRPLLPEYLPRYTAHQARRHEVRPGITGLAQVNGRNQLGWEERFDLDVEYVDRHNLFLDVALMARTVLRVLSRTGVEGEATVAMAEFLGSTPDDGLTEQVWSEHWRDLRDRWQQEALAADIHGAGSGFTDGTRYWVYLNEEHLPVGIGGLAGLGNLHLDASVVMNPDHQDDEVFQAVLNRLMNRGRALEARRIALRMPGDNRAHCDLARNLGFVYTADQSSPRAGTQVSPGVYSYAFIEGTEN</sequence>
<keyword evidence="5" id="KW-1185">Reference proteome</keyword>
<dbReference type="InterPro" id="IPR003362">
    <property type="entry name" value="Bact_transf"/>
</dbReference>
<accession>A0A3A4F8R2</accession>
<keyword evidence="2" id="KW-1133">Transmembrane helix</keyword>
<dbReference type="OrthoDB" id="9808602at2"/>
<dbReference type="EMBL" id="QYZP01000002">
    <property type="protein sequence ID" value="RJN31597.1"/>
    <property type="molecule type" value="Genomic_DNA"/>
</dbReference>
<comment type="similarity">
    <text evidence="1">Belongs to the bacterial sugar transferase family.</text>
</comment>
<feature type="domain" description="Bacterial sugar transferase" evidence="3">
    <location>
        <begin position="12"/>
        <end position="185"/>
    </location>
</feature>
<dbReference type="GO" id="GO:0016780">
    <property type="term" value="F:phosphotransferase activity, for other substituted phosphate groups"/>
    <property type="evidence" value="ECO:0007669"/>
    <property type="project" value="TreeGrafter"/>
</dbReference>
<reference evidence="4 5" key="1">
    <citation type="submission" date="2018-09" db="EMBL/GenBank/DDBJ databases">
        <title>Nesterenkonia natronophila sp. nov., an alkaliphilic actinobacteriume isolated from a soda lake, and emended description of the genus Nesterenkonia.</title>
        <authorList>
            <person name="Menes R.J."/>
            <person name="Iriarte A."/>
        </authorList>
    </citation>
    <scope>NUCLEOTIDE SEQUENCE [LARGE SCALE GENOMIC DNA]</scope>
    <source>
        <strain evidence="4 5">M8</strain>
    </source>
</reference>
<evidence type="ECO:0000313" key="4">
    <source>
        <dbReference type="EMBL" id="RJN31597.1"/>
    </source>
</evidence>
<dbReference type="PANTHER" id="PTHR30576">
    <property type="entry name" value="COLANIC BIOSYNTHESIS UDP-GLUCOSE LIPID CARRIER TRANSFERASE"/>
    <property type="match status" value="1"/>
</dbReference>
<proteinExistence type="inferred from homology"/>
<evidence type="ECO:0000256" key="1">
    <source>
        <dbReference type="ARBA" id="ARBA00006464"/>
    </source>
</evidence>
<keyword evidence="4" id="KW-0808">Transferase</keyword>
<keyword evidence="2" id="KW-0472">Membrane</keyword>
<dbReference type="Gene3D" id="3.40.630.30">
    <property type="match status" value="1"/>
</dbReference>
<feature type="transmembrane region" description="Helical" evidence="2">
    <location>
        <begin position="20"/>
        <end position="38"/>
    </location>
</feature>
<name>A0A3A4F8R2_9MICC</name>
<dbReference type="Pfam" id="PF02397">
    <property type="entry name" value="Bac_transf"/>
    <property type="match status" value="1"/>
</dbReference>